<sequence>MSANFTLFGTQSKSIMSTFKPVGTHTAHICEATDAAYSTTAVIADGHSGDTAYPFGKIKVLCTVGEYDPASGYMLVGVPDGMGAYLLDSTTVRIIWQSESYGTFTAFESFPFIVNPNGASFTGSHVMYVDYDRAGLADFMNHDKAAVSIVKGAGNAVAAAYNLKGQLIGKRNDNATQNCCSAAAHFSNTNADGCGCWSTINAARLPSRADWIMQSLCSAHLEERLQWGSTGVHDTLFITNEEWTSYVNTPAAHAQATGLPAHVVDLATKNMYATGVFTLGGFEKIVEVNCGHTAYVCFAPSGYNGAFGTYADGIAAAKNALGRRPDGTNYVSPQDVHPARIYVGVKGRNALGQPATDFLSRNGLAYGHVYGFATNVVQTTGGRYTDDWHKNAAAPGNTVAGAYYPIDWRWNGTVTSFLHDGSWAFQHKTSDNTYFWNNGGAAPSTFEKPGCKTEHNSPDPYGGARVLQGSTCGYFGIYDFSSEIFAKLEAARAAGTWFPTKIAATYTVLQPETSVVNQIQLGGKGKYANGNDARYNIQSSGAIASFRAVDGLEWIAAAGSTNGYVIIQEDSGNKMGERTFISKVRTDGVPMTYYHIAMAGGDSNTRSIAKVGVPALTHRSATGYEFSGLIDLSGMLARDASGNWIATAGVGATKRTADKLVPINNKTIAFGLQAHSLSSGIINAMAGDRGGQVYAYKPQLPLVDA</sequence>
<name>A0A0M0KUX2_9EUKA</name>
<keyword evidence="2" id="KW-1185">Reference proteome</keyword>
<evidence type="ECO:0000313" key="1">
    <source>
        <dbReference type="EMBL" id="KOO42604.1"/>
    </source>
</evidence>
<dbReference type="OrthoDB" id="10263082at2759"/>
<accession>A0A0M0KUX2</accession>
<dbReference type="EMBL" id="JWZX01000576">
    <property type="protein sequence ID" value="KOO42604.1"/>
    <property type="molecule type" value="Genomic_DNA"/>
</dbReference>
<evidence type="ECO:0000313" key="2">
    <source>
        <dbReference type="Proteomes" id="UP000037460"/>
    </source>
</evidence>
<protein>
    <submittedName>
        <fullName evidence="1">Uncharacterized protein</fullName>
    </submittedName>
</protein>
<reference evidence="2" key="1">
    <citation type="journal article" date="2015" name="PLoS Genet.">
        <title>Genome Sequence and Transcriptome Analyses of Chrysochromulina tobin: Metabolic Tools for Enhanced Algal Fitness in the Prominent Order Prymnesiales (Haptophyceae).</title>
        <authorList>
            <person name="Hovde B.T."/>
            <person name="Deodato C.R."/>
            <person name="Hunsperger H.M."/>
            <person name="Ryken S.A."/>
            <person name="Yost W."/>
            <person name="Jha R.K."/>
            <person name="Patterson J."/>
            <person name="Monnat R.J. Jr."/>
            <person name="Barlow S.B."/>
            <person name="Starkenburg S.R."/>
            <person name="Cattolico R.A."/>
        </authorList>
    </citation>
    <scope>NUCLEOTIDE SEQUENCE</scope>
    <source>
        <strain evidence="2">CCMP291</strain>
    </source>
</reference>
<dbReference type="Proteomes" id="UP000037460">
    <property type="component" value="Unassembled WGS sequence"/>
</dbReference>
<gene>
    <name evidence="1" type="ORF">Ctob_015393</name>
</gene>
<organism evidence="1 2">
    <name type="scientific">Chrysochromulina tobinii</name>
    <dbReference type="NCBI Taxonomy" id="1460289"/>
    <lineage>
        <taxon>Eukaryota</taxon>
        <taxon>Haptista</taxon>
        <taxon>Haptophyta</taxon>
        <taxon>Prymnesiophyceae</taxon>
        <taxon>Prymnesiales</taxon>
        <taxon>Chrysochromulinaceae</taxon>
        <taxon>Chrysochromulina</taxon>
    </lineage>
</organism>
<dbReference type="AlphaFoldDB" id="A0A0M0KUX2"/>
<comment type="caution">
    <text evidence="1">The sequence shown here is derived from an EMBL/GenBank/DDBJ whole genome shotgun (WGS) entry which is preliminary data.</text>
</comment>
<proteinExistence type="predicted"/>